<proteinExistence type="predicted"/>
<dbReference type="Proteomes" id="UP001055115">
    <property type="component" value="Unassembled WGS sequence"/>
</dbReference>
<comment type="caution">
    <text evidence="1">The sequence shown here is derived from an EMBL/GenBank/DDBJ whole genome shotgun (WGS) entry which is preliminary data.</text>
</comment>
<dbReference type="GeneID" id="73328815"/>
<accession>A0AA37P8Y0</accession>
<dbReference type="EMBL" id="BQXU01000021">
    <property type="protein sequence ID" value="GKT47832.1"/>
    <property type="molecule type" value="Genomic_DNA"/>
</dbReference>
<name>A0AA37P8Y0_9PEZI</name>
<gene>
    <name evidence="1" type="ORF">ColSpa_08013</name>
</gene>
<dbReference type="RefSeq" id="XP_049130182.1">
    <property type="nucleotide sequence ID" value="XM_049274225.1"/>
</dbReference>
<dbReference type="AlphaFoldDB" id="A0AA37P8Y0"/>
<sequence length="78" mass="8732">MGSLPGFTEIPDLTPLERIGPKGYLRYVFPFQLKDDYDLDQVALVLCAGYEAAQRRIIVLDCEAIPDFDAKQAPKTTI</sequence>
<reference evidence="1 2" key="1">
    <citation type="submission" date="2022-03" db="EMBL/GenBank/DDBJ databases">
        <title>Genome data of Colletotrichum spp.</title>
        <authorList>
            <person name="Utami Y.D."/>
            <person name="Hiruma K."/>
        </authorList>
    </citation>
    <scope>NUCLEOTIDE SEQUENCE [LARGE SCALE GENOMIC DNA]</scope>
    <source>
        <strain evidence="1 2">MAFF 239500</strain>
    </source>
</reference>
<evidence type="ECO:0000313" key="2">
    <source>
        <dbReference type="Proteomes" id="UP001055115"/>
    </source>
</evidence>
<organism evidence="1 2">
    <name type="scientific">Colletotrichum spaethianum</name>
    <dbReference type="NCBI Taxonomy" id="700344"/>
    <lineage>
        <taxon>Eukaryota</taxon>
        <taxon>Fungi</taxon>
        <taxon>Dikarya</taxon>
        <taxon>Ascomycota</taxon>
        <taxon>Pezizomycotina</taxon>
        <taxon>Sordariomycetes</taxon>
        <taxon>Hypocreomycetidae</taxon>
        <taxon>Glomerellales</taxon>
        <taxon>Glomerellaceae</taxon>
        <taxon>Colletotrichum</taxon>
        <taxon>Colletotrichum spaethianum species complex</taxon>
    </lineage>
</organism>
<protein>
    <submittedName>
        <fullName evidence="1">Uncharacterized protein</fullName>
    </submittedName>
</protein>
<keyword evidence="2" id="KW-1185">Reference proteome</keyword>
<evidence type="ECO:0000313" key="1">
    <source>
        <dbReference type="EMBL" id="GKT47832.1"/>
    </source>
</evidence>